<evidence type="ECO:0000313" key="3">
    <source>
        <dbReference type="EMBL" id="QQV77177.1"/>
    </source>
</evidence>
<dbReference type="InterPro" id="IPR036108">
    <property type="entry name" value="4pyrrol_syn_uPrphyn_synt_sf"/>
</dbReference>
<organism evidence="3 4">
    <name type="scientific">Sphingomonas aliaeris</name>
    <dbReference type="NCBI Taxonomy" id="2759526"/>
    <lineage>
        <taxon>Bacteria</taxon>
        <taxon>Pseudomonadati</taxon>
        <taxon>Pseudomonadota</taxon>
        <taxon>Alphaproteobacteria</taxon>
        <taxon>Sphingomonadales</taxon>
        <taxon>Sphingomonadaceae</taxon>
        <taxon>Sphingomonas</taxon>
    </lineage>
</organism>
<protein>
    <submittedName>
        <fullName evidence="3">Uroporphyrinogen-III synthase</fullName>
    </submittedName>
</protein>
<keyword evidence="1" id="KW-1133">Transmembrane helix</keyword>
<sequence>MTRALAVLRPEPGNAATAARIAALGLTAIRMPLFEVRPLAWTPPDPDLHDALILTSANTLRHAGPGLAELDRLPVFAVGRTTADAARNAGFRVVSVGNKDAAALLAHAQTRGIARALYLGGRDRMIAPGGIVATALSVYASAALLVAAKRVDELRDSIVLLHSVRAARAFADLVNARDQYRIAAISPAVLNAAGTGWAGAVAASEPTDDALLAAARKLAD</sequence>
<gene>
    <name evidence="3" type="ORF">H5J25_17925</name>
</gene>
<dbReference type="Proteomes" id="UP000595894">
    <property type="component" value="Chromosome"/>
</dbReference>
<evidence type="ECO:0000259" key="2">
    <source>
        <dbReference type="Pfam" id="PF02602"/>
    </source>
</evidence>
<dbReference type="GO" id="GO:0004852">
    <property type="term" value="F:uroporphyrinogen-III synthase activity"/>
    <property type="evidence" value="ECO:0007669"/>
    <property type="project" value="InterPro"/>
</dbReference>
<evidence type="ECO:0000313" key="4">
    <source>
        <dbReference type="Proteomes" id="UP000595894"/>
    </source>
</evidence>
<accession>A0A974NUL2</accession>
<dbReference type="KEGG" id="sari:H5J25_17925"/>
<dbReference type="CDD" id="cd06578">
    <property type="entry name" value="HemD"/>
    <property type="match status" value="1"/>
</dbReference>
<name>A0A974NUL2_9SPHN</name>
<dbReference type="EMBL" id="CP061035">
    <property type="protein sequence ID" value="QQV77177.1"/>
    <property type="molecule type" value="Genomic_DNA"/>
</dbReference>
<evidence type="ECO:0000256" key="1">
    <source>
        <dbReference type="SAM" id="Phobius"/>
    </source>
</evidence>
<feature type="domain" description="Tetrapyrrole biosynthesis uroporphyrinogen III synthase" evidence="2">
    <location>
        <begin position="16"/>
        <end position="212"/>
    </location>
</feature>
<dbReference type="SUPFAM" id="SSF69618">
    <property type="entry name" value="HemD-like"/>
    <property type="match status" value="1"/>
</dbReference>
<keyword evidence="1" id="KW-0472">Membrane</keyword>
<dbReference type="RefSeq" id="WP_202093427.1">
    <property type="nucleotide sequence ID" value="NZ_CP061035.1"/>
</dbReference>
<keyword evidence="1" id="KW-0812">Transmembrane</keyword>
<dbReference type="InterPro" id="IPR003754">
    <property type="entry name" value="4pyrrol_synth_uPrphyn_synth"/>
</dbReference>
<dbReference type="Pfam" id="PF02602">
    <property type="entry name" value="HEM4"/>
    <property type="match status" value="1"/>
</dbReference>
<feature type="transmembrane region" description="Helical" evidence="1">
    <location>
        <begin position="125"/>
        <end position="148"/>
    </location>
</feature>
<reference evidence="4" key="1">
    <citation type="submission" date="2020-09" db="EMBL/GenBank/DDBJ databases">
        <title>Sphingomonas sp., a new species isolated from pork steak.</title>
        <authorList>
            <person name="Heidler von Heilborn D."/>
        </authorList>
    </citation>
    <scope>NUCLEOTIDE SEQUENCE [LARGE SCALE GENOMIC DNA]</scope>
</reference>
<keyword evidence="4" id="KW-1185">Reference proteome</keyword>
<proteinExistence type="predicted"/>
<dbReference type="GO" id="GO:0033014">
    <property type="term" value="P:tetrapyrrole biosynthetic process"/>
    <property type="evidence" value="ECO:0007669"/>
    <property type="project" value="InterPro"/>
</dbReference>
<dbReference type="Gene3D" id="3.40.50.10090">
    <property type="match status" value="1"/>
</dbReference>
<dbReference type="AlphaFoldDB" id="A0A974NUL2"/>